<gene>
    <name evidence="1" type="ORF">AQUSIP_17880</name>
</gene>
<organism evidence="1 2">
    <name type="scientific">Aquicella siphonis</name>
    <dbReference type="NCBI Taxonomy" id="254247"/>
    <lineage>
        <taxon>Bacteria</taxon>
        <taxon>Pseudomonadati</taxon>
        <taxon>Pseudomonadota</taxon>
        <taxon>Gammaproteobacteria</taxon>
        <taxon>Legionellales</taxon>
        <taxon>Coxiellaceae</taxon>
        <taxon>Aquicella</taxon>
    </lineage>
</organism>
<dbReference type="Proteomes" id="UP000324194">
    <property type="component" value="Chromosome 1"/>
</dbReference>
<dbReference type="SUPFAM" id="SSF75005">
    <property type="entry name" value="Arabinanase/levansucrase/invertase"/>
    <property type="match status" value="1"/>
</dbReference>
<keyword evidence="2" id="KW-1185">Reference proteome</keyword>
<dbReference type="Gene3D" id="2.115.10.20">
    <property type="entry name" value="Glycosyl hydrolase domain, family 43"/>
    <property type="match status" value="2"/>
</dbReference>
<dbReference type="PANTHER" id="PTHR35279:SF1">
    <property type="entry name" value="ARABINANASE_LEVANSUCRASE_INVERTASE"/>
    <property type="match status" value="1"/>
</dbReference>
<evidence type="ECO:0000313" key="1">
    <source>
        <dbReference type="EMBL" id="VVC76475.1"/>
    </source>
</evidence>
<dbReference type="KEGG" id="asip:AQUSIP_17880"/>
<protein>
    <recommendedName>
        <fullName evidence="3">Glycosyl hydrolase family 32 N-terminal domain-containing protein</fullName>
    </recommendedName>
</protein>
<name>A0A5E4PIT0_9COXI</name>
<accession>A0A5E4PIT0</accession>
<evidence type="ECO:0008006" key="3">
    <source>
        <dbReference type="Google" id="ProtNLM"/>
    </source>
</evidence>
<sequence length="281" mass="32039">MIPTPEIIDHKIRIYLSCCDENGVGRTGYIIVSAENPKEILEIGESPLVDVGMPGSFDDNGAICTSIVTLSNETKYLYYVGFELCTKIRYRLLTGLAVSDNNGLSFRKFKSTPVLERSNSELFFRCGPCVLQDEGKFKCWYVAGREWLQLENKMVPKYSIHYLESIDGIAWGDCGFECLPISRENEYGFGRPYVIKRDGIFKMFYSIRIKGKGYRLGYAESLDGTHWQRKDDELNLDVSSYGWDSEMICYSSVIDYENKTYLFYNGNDFGRTGLGYALLGD</sequence>
<dbReference type="InterPro" id="IPR023296">
    <property type="entry name" value="Glyco_hydro_beta-prop_sf"/>
</dbReference>
<evidence type="ECO:0000313" key="2">
    <source>
        <dbReference type="Proteomes" id="UP000324194"/>
    </source>
</evidence>
<dbReference type="AlphaFoldDB" id="A0A5E4PIT0"/>
<proteinExistence type="predicted"/>
<reference evidence="1 2" key="1">
    <citation type="submission" date="2019-08" db="EMBL/GenBank/DDBJ databases">
        <authorList>
            <person name="Guy L."/>
        </authorList>
    </citation>
    <scope>NUCLEOTIDE SEQUENCE [LARGE SCALE GENOMIC DNA]</scope>
    <source>
        <strain evidence="1 2">SGT-108</strain>
    </source>
</reference>
<dbReference type="PANTHER" id="PTHR35279">
    <property type="match status" value="1"/>
</dbReference>
<dbReference type="EMBL" id="LR699119">
    <property type="protein sequence ID" value="VVC76475.1"/>
    <property type="molecule type" value="Genomic_DNA"/>
</dbReference>